<protein>
    <submittedName>
        <fullName evidence="1 2">Uncharacterized protein</fullName>
    </submittedName>
</protein>
<dbReference type="Proteomes" id="UP000002051">
    <property type="component" value="Chromosome 4"/>
</dbReference>
<dbReference type="EMBL" id="CM001220">
    <property type="protein sequence ID" value="KEH30205.1"/>
    <property type="molecule type" value="Genomic_DNA"/>
</dbReference>
<proteinExistence type="predicted"/>
<name>A0A072UWF4_MEDTR</name>
<evidence type="ECO:0000313" key="3">
    <source>
        <dbReference type="Proteomes" id="UP000002051"/>
    </source>
</evidence>
<evidence type="ECO:0000313" key="2">
    <source>
        <dbReference type="EnsemblPlants" id="KEH30205"/>
    </source>
</evidence>
<reference evidence="1 3" key="1">
    <citation type="journal article" date="2011" name="Nature">
        <title>The Medicago genome provides insight into the evolution of rhizobial symbioses.</title>
        <authorList>
            <person name="Young N.D."/>
            <person name="Debelle F."/>
            <person name="Oldroyd G.E."/>
            <person name="Geurts R."/>
            <person name="Cannon S.B."/>
            <person name="Udvardi M.K."/>
            <person name="Benedito V.A."/>
            <person name="Mayer K.F."/>
            <person name="Gouzy J."/>
            <person name="Schoof H."/>
            <person name="Van de Peer Y."/>
            <person name="Proost S."/>
            <person name="Cook D.R."/>
            <person name="Meyers B.C."/>
            <person name="Spannagl M."/>
            <person name="Cheung F."/>
            <person name="De Mita S."/>
            <person name="Krishnakumar V."/>
            <person name="Gundlach H."/>
            <person name="Zhou S."/>
            <person name="Mudge J."/>
            <person name="Bharti A.K."/>
            <person name="Murray J.D."/>
            <person name="Naoumkina M.A."/>
            <person name="Rosen B."/>
            <person name="Silverstein K.A."/>
            <person name="Tang H."/>
            <person name="Rombauts S."/>
            <person name="Zhao P.X."/>
            <person name="Zhou P."/>
            <person name="Barbe V."/>
            <person name="Bardou P."/>
            <person name="Bechner M."/>
            <person name="Bellec A."/>
            <person name="Berger A."/>
            <person name="Berges H."/>
            <person name="Bidwell S."/>
            <person name="Bisseling T."/>
            <person name="Choisne N."/>
            <person name="Couloux A."/>
            <person name="Denny R."/>
            <person name="Deshpande S."/>
            <person name="Dai X."/>
            <person name="Doyle J.J."/>
            <person name="Dudez A.M."/>
            <person name="Farmer A.D."/>
            <person name="Fouteau S."/>
            <person name="Franken C."/>
            <person name="Gibelin C."/>
            <person name="Gish J."/>
            <person name="Goldstein S."/>
            <person name="Gonzalez A.J."/>
            <person name="Green P.J."/>
            <person name="Hallab A."/>
            <person name="Hartog M."/>
            <person name="Hua A."/>
            <person name="Humphray S.J."/>
            <person name="Jeong D.H."/>
            <person name="Jing Y."/>
            <person name="Jocker A."/>
            <person name="Kenton S.M."/>
            <person name="Kim D.J."/>
            <person name="Klee K."/>
            <person name="Lai H."/>
            <person name="Lang C."/>
            <person name="Lin S."/>
            <person name="Macmil S.L."/>
            <person name="Magdelenat G."/>
            <person name="Matthews L."/>
            <person name="McCorrison J."/>
            <person name="Monaghan E.L."/>
            <person name="Mun J.H."/>
            <person name="Najar F.Z."/>
            <person name="Nicholson C."/>
            <person name="Noirot C."/>
            <person name="O'Bleness M."/>
            <person name="Paule C.R."/>
            <person name="Poulain J."/>
            <person name="Prion F."/>
            <person name="Qin B."/>
            <person name="Qu C."/>
            <person name="Retzel E.F."/>
            <person name="Riddle C."/>
            <person name="Sallet E."/>
            <person name="Samain S."/>
            <person name="Samson N."/>
            <person name="Sanders I."/>
            <person name="Saurat O."/>
            <person name="Scarpelli C."/>
            <person name="Schiex T."/>
            <person name="Segurens B."/>
            <person name="Severin A.J."/>
            <person name="Sherrier D.J."/>
            <person name="Shi R."/>
            <person name="Sims S."/>
            <person name="Singer S.R."/>
            <person name="Sinharoy S."/>
            <person name="Sterck L."/>
            <person name="Viollet A."/>
            <person name="Wang B.B."/>
            <person name="Wang K."/>
            <person name="Wang M."/>
            <person name="Wang X."/>
            <person name="Warfsmann J."/>
            <person name="Weissenbach J."/>
            <person name="White D.D."/>
            <person name="White J.D."/>
            <person name="Wiley G.B."/>
            <person name="Wincker P."/>
            <person name="Xing Y."/>
            <person name="Yang L."/>
            <person name="Yao Z."/>
            <person name="Ying F."/>
            <person name="Zhai J."/>
            <person name="Zhou L."/>
            <person name="Zuber A."/>
            <person name="Denarie J."/>
            <person name="Dixon R.A."/>
            <person name="May G.D."/>
            <person name="Schwartz D.C."/>
            <person name="Rogers J."/>
            <person name="Quetier F."/>
            <person name="Town C.D."/>
            <person name="Roe B.A."/>
        </authorList>
    </citation>
    <scope>NUCLEOTIDE SEQUENCE [LARGE SCALE GENOMIC DNA]</scope>
    <source>
        <strain evidence="1">A17</strain>
        <strain evidence="2 3">cv. Jemalong A17</strain>
    </source>
</reference>
<organism evidence="1 3">
    <name type="scientific">Medicago truncatula</name>
    <name type="common">Barrel medic</name>
    <name type="synonym">Medicago tribuloides</name>
    <dbReference type="NCBI Taxonomy" id="3880"/>
    <lineage>
        <taxon>Eukaryota</taxon>
        <taxon>Viridiplantae</taxon>
        <taxon>Streptophyta</taxon>
        <taxon>Embryophyta</taxon>
        <taxon>Tracheophyta</taxon>
        <taxon>Spermatophyta</taxon>
        <taxon>Magnoliopsida</taxon>
        <taxon>eudicotyledons</taxon>
        <taxon>Gunneridae</taxon>
        <taxon>Pentapetalae</taxon>
        <taxon>rosids</taxon>
        <taxon>fabids</taxon>
        <taxon>Fabales</taxon>
        <taxon>Fabaceae</taxon>
        <taxon>Papilionoideae</taxon>
        <taxon>50 kb inversion clade</taxon>
        <taxon>NPAAA clade</taxon>
        <taxon>Hologalegina</taxon>
        <taxon>IRL clade</taxon>
        <taxon>Trifolieae</taxon>
        <taxon>Medicago</taxon>
    </lineage>
</organism>
<dbReference type="EnsemblPlants" id="KEH30205">
    <property type="protein sequence ID" value="KEH30205"/>
    <property type="gene ID" value="MTR_4g064990"/>
</dbReference>
<accession>A0A072UWF4</accession>
<dbReference type="AlphaFoldDB" id="A0A072UWF4"/>
<sequence length="77" mass="8768">MEPQLLVNGRFYLSRQNYSLSPINAPKEYVEGALEASLMRVLSSKIRLIYDLMMKSSTNRFSSRTAVAGNRGEREKP</sequence>
<evidence type="ECO:0000313" key="1">
    <source>
        <dbReference type="EMBL" id="KEH30205.1"/>
    </source>
</evidence>
<reference evidence="2" key="3">
    <citation type="submission" date="2015-04" db="UniProtKB">
        <authorList>
            <consortium name="EnsemblPlants"/>
        </authorList>
    </citation>
    <scope>IDENTIFICATION</scope>
    <source>
        <strain evidence="2">cv. Jemalong A17</strain>
    </source>
</reference>
<reference evidence="1 3" key="2">
    <citation type="journal article" date="2014" name="BMC Genomics">
        <title>An improved genome release (version Mt4.0) for the model legume Medicago truncatula.</title>
        <authorList>
            <person name="Tang H."/>
            <person name="Krishnakumar V."/>
            <person name="Bidwell S."/>
            <person name="Rosen B."/>
            <person name="Chan A."/>
            <person name="Zhou S."/>
            <person name="Gentzbittel L."/>
            <person name="Childs K.L."/>
            <person name="Yandell M."/>
            <person name="Gundlach H."/>
            <person name="Mayer K.F."/>
            <person name="Schwartz D.C."/>
            <person name="Town C.D."/>
        </authorList>
    </citation>
    <scope>GENOME REANNOTATION</scope>
    <source>
        <strain evidence="1">A17</strain>
        <strain evidence="2 3">cv. Jemalong A17</strain>
    </source>
</reference>
<keyword evidence="3" id="KW-1185">Reference proteome</keyword>
<dbReference type="HOGENOM" id="CLU_2641853_0_0_1"/>
<gene>
    <name evidence="1" type="ordered locus">MTR_4g064990</name>
</gene>